<proteinExistence type="predicted"/>
<comment type="caution">
    <text evidence="2">The sequence shown here is derived from an EMBL/GenBank/DDBJ whole genome shotgun (WGS) entry which is preliminary data.</text>
</comment>
<feature type="domain" description="DinB-like" evidence="1">
    <location>
        <begin position="29"/>
        <end position="173"/>
    </location>
</feature>
<dbReference type="RefSeq" id="WP_198073905.1">
    <property type="nucleotide sequence ID" value="NZ_JAEDAE010000001.1"/>
</dbReference>
<evidence type="ECO:0000313" key="3">
    <source>
        <dbReference type="Proteomes" id="UP000625631"/>
    </source>
</evidence>
<evidence type="ECO:0000259" key="1">
    <source>
        <dbReference type="Pfam" id="PF12867"/>
    </source>
</evidence>
<reference evidence="2 3" key="1">
    <citation type="submission" date="2020-12" db="EMBL/GenBank/DDBJ databases">
        <title>Hymenobacter sp.</title>
        <authorList>
            <person name="Kim M.K."/>
        </authorList>
    </citation>
    <scope>NUCLEOTIDE SEQUENCE [LARGE SCALE GENOMIC DNA]</scope>
    <source>
        <strain evidence="2 3">BT442</strain>
    </source>
</reference>
<gene>
    <name evidence="2" type="ORF">I7X13_00195</name>
</gene>
<keyword evidence="3" id="KW-1185">Reference proteome</keyword>
<dbReference type="InterPro" id="IPR034660">
    <property type="entry name" value="DinB/YfiT-like"/>
</dbReference>
<dbReference type="InterPro" id="IPR024775">
    <property type="entry name" value="DinB-like"/>
</dbReference>
<organism evidence="2 3">
    <name type="scientific">Hymenobacter negativus</name>
    <dbReference type="NCBI Taxonomy" id="2795026"/>
    <lineage>
        <taxon>Bacteria</taxon>
        <taxon>Pseudomonadati</taxon>
        <taxon>Bacteroidota</taxon>
        <taxon>Cytophagia</taxon>
        <taxon>Cytophagales</taxon>
        <taxon>Hymenobacteraceae</taxon>
        <taxon>Hymenobacter</taxon>
    </lineage>
</organism>
<protein>
    <submittedName>
        <fullName evidence="2">DinB family protein</fullName>
    </submittedName>
</protein>
<name>A0ABS0Q1A8_9BACT</name>
<dbReference type="Proteomes" id="UP000625631">
    <property type="component" value="Unassembled WGS sequence"/>
</dbReference>
<dbReference type="Gene3D" id="1.20.120.450">
    <property type="entry name" value="dinb family like domain"/>
    <property type="match status" value="1"/>
</dbReference>
<evidence type="ECO:0000313" key="2">
    <source>
        <dbReference type="EMBL" id="MBH8556444.1"/>
    </source>
</evidence>
<dbReference type="EMBL" id="JAEDAE010000001">
    <property type="protein sequence ID" value="MBH8556444.1"/>
    <property type="molecule type" value="Genomic_DNA"/>
</dbReference>
<accession>A0ABS0Q1A8</accession>
<dbReference type="SUPFAM" id="SSF109854">
    <property type="entry name" value="DinB/YfiT-like putative metalloenzymes"/>
    <property type="match status" value="1"/>
</dbReference>
<sequence>MLIAEINQRLTTAFDELNNWFAAPAFLRNYHPANGGWSIDEILEHVALTNHFLLILIEKGAVKALKNAQGLDLTTELAARQSARARLDEISQPGAFTWMRPDHMAPQGLKTGTEIAATLRKQLTQCQAVLARLPNGEGVLYRTTMTVNDLGKMDVYDFVYFLAKHAERHLAQIAKVAAECSAIG</sequence>
<dbReference type="Pfam" id="PF12867">
    <property type="entry name" value="DinB_2"/>
    <property type="match status" value="1"/>
</dbReference>